<dbReference type="RefSeq" id="WP_338779549.1">
    <property type="nucleotide sequence ID" value="NZ_CP147407.1"/>
</dbReference>
<name>A0ABZ2NHK2_9BACI</name>
<evidence type="ECO:0000313" key="2">
    <source>
        <dbReference type="Proteomes" id="UP001377337"/>
    </source>
</evidence>
<proteinExistence type="predicted"/>
<protein>
    <submittedName>
        <fullName evidence="1">Uncharacterized protein</fullName>
    </submittedName>
</protein>
<evidence type="ECO:0000313" key="1">
    <source>
        <dbReference type="EMBL" id="WXB97272.1"/>
    </source>
</evidence>
<keyword evidence="2" id="KW-1185">Reference proteome</keyword>
<accession>A0ABZ2NHK2</accession>
<sequence>MPSEAYYELLDMLDGEELANGNRLHIEIFKRMAGELKGETYWKHPNEKPFREMTKEEQLESLEQTLRD</sequence>
<dbReference type="EMBL" id="CP147407">
    <property type="protein sequence ID" value="WXB97272.1"/>
    <property type="molecule type" value="Genomic_DNA"/>
</dbReference>
<dbReference type="Proteomes" id="UP001377337">
    <property type="component" value="Chromosome"/>
</dbReference>
<reference evidence="1 2" key="1">
    <citation type="submission" date="2024-02" db="EMBL/GenBank/DDBJ databases">
        <title>Seven novel Bacillus-like species.</title>
        <authorList>
            <person name="Liu G."/>
        </authorList>
    </citation>
    <scope>NUCLEOTIDE SEQUENCE [LARGE SCALE GENOMIC DNA]</scope>
    <source>
        <strain evidence="1 2">FJAT-52054</strain>
    </source>
</reference>
<organism evidence="1 2">
    <name type="scientific">Metabacillus sediminis</name>
    <dbReference type="NCBI Taxonomy" id="3117746"/>
    <lineage>
        <taxon>Bacteria</taxon>
        <taxon>Bacillati</taxon>
        <taxon>Bacillota</taxon>
        <taxon>Bacilli</taxon>
        <taxon>Bacillales</taxon>
        <taxon>Bacillaceae</taxon>
        <taxon>Metabacillus</taxon>
    </lineage>
</organism>
<gene>
    <name evidence="1" type="ORF">WCV65_01830</name>
</gene>